<dbReference type="VEuPathDB" id="PiroplasmaDB:BEWA_014570"/>
<dbReference type="KEGG" id="beq:BEWA_014570"/>
<dbReference type="eggNOG" id="ENOG502QXIQ">
    <property type="taxonomic scope" value="Eukaryota"/>
</dbReference>
<dbReference type="EMBL" id="ACOU01000004">
    <property type="protein sequence ID" value="EKX72898.1"/>
    <property type="molecule type" value="Genomic_DNA"/>
</dbReference>
<protein>
    <submittedName>
        <fullName evidence="1">Uncharacterized protein</fullName>
    </submittedName>
</protein>
<gene>
    <name evidence="1" type="ORF">BEWA_014570</name>
</gene>
<dbReference type="Proteomes" id="UP000031512">
    <property type="component" value="Unassembled WGS sequence"/>
</dbReference>
<evidence type="ECO:0000313" key="2">
    <source>
        <dbReference type="Proteomes" id="UP000031512"/>
    </source>
</evidence>
<dbReference type="AlphaFoldDB" id="L1LCL1"/>
<accession>L1LCL1</accession>
<evidence type="ECO:0000313" key="1">
    <source>
        <dbReference type="EMBL" id="EKX72898.1"/>
    </source>
</evidence>
<dbReference type="RefSeq" id="XP_004832350.1">
    <property type="nucleotide sequence ID" value="XM_004832293.1"/>
</dbReference>
<dbReference type="GeneID" id="15804533"/>
<organism evidence="1 2">
    <name type="scientific">Theileria equi strain WA</name>
    <dbReference type="NCBI Taxonomy" id="1537102"/>
    <lineage>
        <taxon>Eukaryota</taxon>
        <taxon>Sar</taxon>
        <taxon>Alveolata</taxon>
        <taxon>Apicomplexa</taxon>
        <taxon>Aconoidasida</taxon>
        <taxon>Piroplasmida</taxon>
        <taxon>Theileriidae</taxon>
        <taxon>Theileria</taxon>
    </lineage>
</organism>
<name>L1LCL1_THEEQ</name>
<keyword evidence="2" id="KW-1185">Reference proteome</keyword>
<reference evidence="1 2" key="1">
    <citation type="journal article" date="2012" name="BMC Genomics">
        <title>Comparative genomic analysis and phylogenetic position of Theileria equi.</title>
        <authorList>
            <person name="Kappmeyer L.S."/>
            <person name="Thiagarajan M."/>
            <person name="Herndon D.R."/>
            <person name="Ramsay J.D."/>
            <person name="Caler E."/>
            <person name="Djikeng A."/>
            <person name="Gillespie J.J."/>
            <person name="Lau A.O."/>
            <person name="Roalson E.H."/>
            <person name="Silva J.C."/>
            <person name="Silva M.G."/>
            <person name="Suarez C.E."/>
            <person name="Ueti M.W."/>
            <person name="Nene V.M."/>
            <person name="Mealey R.H."/>
            <person name="Knowles D.P."/>
            <person name="Brayton K.A."/>
        </authorList>
    </citation>
    <scope>NUCLEOTIDE SEQUENCE [LARGE SCALE GENOMIC DNA]</scope>
    <source>
        <strain evidence="1 2">WA</strain>
    </source>
</reference>
<comment type="caution">
    <text evidence="1">The sequence shown here is derived from an EMBL/GenBank/DDBJ whole genome shotgun (WGS) entry which is preliminary data.</text>
</comment>
<sequence length="1254" mass="141913">MFLSLGTLDVFTLPEGTSPNTLNNARDNQENPAEGLKNEHIIKVCVTLCNKYLLILTKRTLYVYSNGHNIMFLGNFTLDEAQLKSYGGFRDITILNGIYQICLLVENLKRVLICRYDTNTSLGYDFTLSHMNTPKHNYPNVSSESVLCNSYASPGSPKVTLQQAPGPSDEAHTVNSEFDHVYCLFSNYLPSFLNITLSFELVLPSFVSVVSCIDYQLFFWTLDQSGVYATICPDGFLNYILTYPLLQFKRISLYLHSTNILQNLNVCGSVDASHGLCYLNLTSQLYIMNCNEVDTSELCVDLYASEDKNCNRPVSLMDWVLSCASKVNSEPNHDEDTHSCSDGSNDFENTLLDADSILSCLEERNTDSFYDDYDNCIQNILPYTNAKQVEFMESCDLCYIVTTSNALLSFFVCNKNPVSRRIGRVLYKDGVESISVNIHRNMIAIKLINGNVMIYYSSEYKFTAIGDINISGINDYCWIDDHLVILYENSELSYHHFTGRMIYNKKLHKPIKSGHLYAVSANFRLMITEGLMFSTYTLHNSGICHCKFANPNDSKICLIGTDHIFLVSSNVLDGCYGYFERKEIDDSLHSKSGCVDSNTIGTVGNNLTSIPFSCRDELFSNRTPFLYASCSPKGEYILAATNEGFALYDNNWTYFGECLGVFINLGWFANNIFFVTVMLHSDNYMQESNESRGNVGYFCHFFDVNDLSKQLEIIPFKYKPLCCTIENSSILTVYDVSDTITGYNIYLEKPRMSFDIAFQESLEPMEYDVAEIYPFGDKKYLFLDSIGNLYIVDNGSIEYITNRCINVTPFSSISGTGFDYLCHISPDQTYYLSGNHSCRFPAKLDNVVAVSGGIVVSLMNSIDGKNTFRGVKFIENIVSEHITHLGLSRIHQIEPFNIYLLDQFVSSRIYNSDGFSDAQFLSTLLSTPNDIKSQLFAILVRKEHTKDAVIKLESLFGKSSNDFFEKLMIAKQFRVASLMLLPLQLLTDPMIVRRTYGLSIIKGLIRKVAESEIKSKSDISLLNSLLRFQNMLSDDSTHSDPELEDSKIYNPRLLDNANIKFKRPVDLEEFEIPQLFLNYIRENNLVPIYKLSSVLNLDLVAFIEQIKDNILEITGWGICTPDGTCQDSKDLRLTELVVAYSTKLDTLDPVNIGGPNPRGKKKSSKKNRLPKIYPGGGIHELFFRVFSKLEIYIPALAIALASHNFLAITHILVKDTGIVNIVNHILSGESCENCRRDHTLIKHTIEETKRKFKL</sequence>
<proteinExistence type="predicted"/>
<dbReference type="OrthoDB" id="364471at2759"/>